<dbReference type="InterPro" id="IPR033949">
    <property type="entry name" value="CobQ_GATase1"/>
</dbReference>
<dbReference type="CDD" id="cd01750">
    <property type="entry name" value="GATase1_CobQ"/>
    <property type="match status" value="1"/>
</dbReference>
<evidence type="ECO:0000313" key="11">
    <source>
        <dbReference type="Proteomes" id="UP000028073"/>
    </source>
</evidence>
<sequence length="502" mass="54901">MSIHRRIAPRAIMVQGTTSDAGKSVICAGLCRLLSRRGISVAPFKPQNMALNSAVTVDNGEIGRAQAVQAQASGLEPHSDMNPVLLKPNTDIGAQVIVHGKALRDMDAVTYHDYKPKVMDAIMESYDRLQSQYQAVVIEGAGSPAEINLRENDVANMGFAEKADCPVIIVADIDRGGVFAHLFGTLALLSESEQQRVKGFVINRFRGDIKLLESGLEWLEEKTGKPVLGVLPYLHGLHLEAEDAIEEQQLNDSGTQTLKVVVPVLSRMSNHTDFDALRLNPSVDVTFVRQGTRLPSCDLIVLPGSKSTRSDLEFIRDNQWDQDVFRHLRFGGKVMGICGGYQMLGRFVHDPDGVEGPSGSSQGFDLLDLETTLEPEKQLRRVEGVLKLPGQEQVGITGYEIHAGNTKGQALENSIVSLEEHNDGAISEDGQILGSYLHGIFDHPDACKSILEWAGLEQVIVSDYNSIREEGIDRMADAIEDSMDMSRIMGVMFEVGSEVAEL</sequence>
<feature type="domain" description="CobB/CobQ-like glutamine amidotransferase" evidence="9">
    <location>
        <begin position="259"/>
        <end position="444"/>
    </location>
</feature>
<dbReference type="PROSITE" id="PS51274">
    <property type="entry name" value="GATASE_COBBQ"/>
    <property type="match status" value="1"/>
</dbReference>
<protein>
    <recommendedName>
        <fullName evidence="3 7">Cobyric acid synthase</fullName>
    </recommendedName>
</protein>
<name>A0A081NM16_9GAMM</name>
<dbReference type="GO" id="GO:0009236">
    <property type="term" value="P:cobalamin biosynthetic process"/>
    <property type="evidence" value="ECO:0007669"/>
    <property type="project" value="UniProtKB-UniRule"/>
</dbReference>
<keyword evidence="5 7" id="KW-0315">Glutamine amidotransferase</keyword>
<dbReference type="GO" id="GO:0015420">
    <property type="term" value="F:ABC-type vitamin B12 transporter activity"/>
    <property type="evidence" value="ECO:0007669"/>
    <property type="project" value="UniProtKB-UniRule"/>
</dbReference>
<dbReference type="PANTHER" id="PTHR21343:SF1">
    <property type="entry name" value="COBYRIC ACID SYNTHASE"/>
    <property type="match status" value="1"/>
</dbReference>
<proteinExistence type="inferred from homology"/>
<dbReference type="NCBIfam" id="TIGR00313">
    <property type="entry name" value="cobQ"/>
    <property type="match status" value="1"/>
</dbReference>
<dbReference type="Gene3D" id="3.40.50.300">
    <property type="entry name" value="P-loop containing nucleotide triphosphate hydrolases"/>
    <property type="match status" value="1"/>
</dbReference>
<evidence type="ECO:0000256" key="7">
    <source>
        <dbReference type="HAMAP-Rule" id="MF_00028"/>
    </source>
</evidence>
<evidence type="ECO:0000256" key="4">
    <source>
        <dbReference type="ARBA" id="ARBA00022573"/>
    </source>
</evidence>
<feature type="active site" evidence="7">
    <location>
        <position position="438"/>
    </location>
</feature>
<dbReference type="InterPro" id="IPR027417">
    <property type="entry name" value="P-loop_NTPase"/>
</dbReference>
<organism evidence="10 11">
    <name type="scientific">Endozoicomonas numazuensis</name>
    <dbReference type="NCBI Taxonomy" id="1137799"/>
    <lineage>
        <taxon>Bacteria</taxon>
        <taxon>Pseudomonadati</taxon>
        <taxon>Pseudomonadota</taxon>
        <taxon>Gammaproteobacteria</taxon>
        <taxon>Oceanospirillales</taxon>
        <taxon>Endozoicomonadaceae</taxon>
        <taxon>Endozoicomonas</taxon>
    </lineage>
</organism>
<accession>A0A081NM16</accession>
<dbReference type="HAMAP" id="MF_00028">
    <property type="entry name" value="CobQ"/>
    <property type="match status" value="1"/>
</dbReference>
<dbReference type="InterPro" id="IPR004459">
    <property type="entry name" value="CobQ_synth"/>
</dbReference>
<evidence type="ECO:0000256" key="2">
    <source>
        <dbReference type="ARBA" id="ARBA00006205"/>
    </source>
</evidence>
<dbReference type="SUPFAM" id="SSF52540">
    <property type="entry name" value="P-loop containing nucleoside triphosphate hydrolases"/>
    <property type="match status" value="1"/>
</dbReference>
<dbReference type="eggNOG" id="COG1492">
    <property type="taxonomic scope" value="Bacteria"/>
</dbReference>
<evidence type="ECO:0000256" key="5">
    <source>
        <dbReference type="ARBA" id="ARBA00022962"/>
    </source>
</evidence>
<reference evidence="10 11" key="1">
    <citation type="submission" date="2014-06" db="EMBL/GenBank/DDBJ databases">
        <title>Whole Genome Sequences of Three Symbiotic Endozoicomonas Bacteria.</title>
        <authorList>
            <person name="Neave M.J."/>
            <person name="Apprill A."/>
            <person name="Voolstra C.R."/>
        </authorList>
    </citation>
    <scope>NUCLEOTIDE SEQUENCE [LARGE SCALE GENOMIC DNA]</scope>
    <source>
        <strain evidence="10 11">DSM 25634</strain>
    </source>
</reference>
<keyword evidence="11" id="KW-1185">Reference proteome</keyword>
<dbReference type="GO" id="GO:0003824">
    <property type="term" value="F:catalytic activity"/>
    <property type="evidence" value="ECO:0007669"/>
    <property type="project" value="InterPro"/>
</dbReference>
<comment type="pathway">
    <text evidence="1 7">Cofactor biosynthesis; adenosylcobalamin biosynthesis.</text>
</comment>
<evidence type="ECO:0000313" key="10">
    <source>
        <dbReference type="EMBL" id="KEQ19489.1"/>
    </source>
</evidence>
<dbReference type="UniPathway" id="UPA00148"/>
<dbReference type="InterPro" id="IPR002586">
    <property type="entry name" value="CobQ/CobB/MinD/ParA_Nub-bd_dom"/>
</dbReference>
<dbReference type="InterPro" id="IPR011698">
    <property type="entry name" value="GATase_3"/>
</dbReference>
<dbReference type="Pfam" id="PF01656">
    <property type="entry name" value="CbiA"/>
    <property type="match status" value="1"/>
</dbReference>
<dbReference type="Proteomes" id="UP000028073">
    <property type="component" value="Unassembled WGS sequence"/>
</dbReference>
<dbReference type="CDD" id="cd05389">
    <property type="entry name" value="CobQ_N"/>
    <property type="match status" value="1"/>
</dbReference>
<evidence type="ECO:0000259" key="8">
    <source>
        <dbReference type="Pfam" id="PF01656"/>
    </source>
</evidence>
<dbReference type="AlphaFoldDB" id="A0A081NM16"/>
<feature type="active site" description="Nucleophile" evidence="7">
    <location>
        <position position="338"/>
    </location>
</feature>
<dbReference type="STRING" id="1137799.GZ78_06045"/>
<comment type="similarity">
    <text evidence="2 7">Belongs to the CobB/CobQ family. CobQ subfamily.</text>
</comment>
<dbReference type="Pfam" id="PF07685">
    <property type="entry name" value="GATase_3"/>
    <property type="match status" value="1"/>
</dbReference>
<keyword evidence="4 7" id="KW-0169">Cobalamin biosynthesis</keyword>
<evidence type="ECO:0000256" key="3">
    <source>
        <dbReference type="ARBA" id="ARBA00019833"/>
    </source>
</evidence>
<comment type="caution">
    <text evidence="10">The sequence shown here is derived from an EMBL/GenBank/DDBJ whole genome shotgun (WGS) entry which is preliminary data.</text>
</comment>
<dbReference type="NCBIfam" id="NF001989">
    <property type="entry name" value="PRK00784.1"/>
    <property type="match status" value="1"/>
</dbReference>
<feature type="domain" description="CobQ/CobB/MinD/ParA nucleotide binding" evidence="8">
    <location>
        <begin position="12"/>
        <end position="237"/>
    </location>
</feature>
<evidence type="ECO:0000259" key="9">
    <source>
        <dbReference type="Pfam" id="PF07685"/>
    </source>
</evidence>
<dbReference type="EMBL" id="JOKH01000001">
    <property type="protein sequence ID" value="KEQ19489.1"/>
    <property type="molecule type" value="Genomic_DNA"/>
</dbReference>
<evidence type="ECO:0000256" key="1">
    <source>
        <dbReference type="ARBA" id="ARBA00004953"/>
    </source>
</evidence>
<dbReference type="PANTHER" id="PTHR21343">
    <property type="entry name" value="DETHIOBIOTIN SYNTHETASE"/>
    <property type="match status" value="1"/>
</dbReference>
<comment type="function">
    <text evidence="6 7">Catalyzes amidations at positions B, D, E, and G on adenosylcobyrinic A,C-diamide. NH(2) groups are provided by glutamine, and one molecule of ATP is hydrogenolyzed for each amidation.</text>
</comment>
<evidence type="ECO:0000256" key="6">
    <source>
        <dbReference type="ARBA" id="ARBA00025166"/>
    </source>
</evidence>
<dbReference type="SUPFAM" id="SSF52317">
    <property type="entry name" value="Class I glutamine amidotransferase-like"/>
    <property type="match status" value="1"/>
</dbReference>
<gene>
    <name evidence="7" type="primary">cobQ</name>
    <name evidence="10" type="ORF">GZ78_06045</name>
</gene>
<dbReference type="InterPro" id="IPR029062">
    <property type="entry name" value="Class_I_gatase-like"/>
</dbReference>
<dbReference type="RefSeq" id="WP_034833361.1">
    <property type="nucleotide sequence ID" value="NZ_JOKH01000001.1"/>
</dbReference>
<dbReference type="InterPro" id="IPR047045">
    <property type="entry name" value="CobQ_N"/>
</dbReference>
<dbReference type="Gene3D" id="3.40.50.880">
    <property type="match status" value="1"/>
</dbReference>